<sequence length="355" mass="39343">MHMDGGPIQQEFDDADLEHLVAEQKRRQTRNRYAMMVLAAASTSVITFVLLVYFVPNAQVRSALPFEKLAPALATLMLASGVGASLLLYLRGSSGSAGAVSGNMSLRLLQLENEVENQSRRIEAKIKARYVDESTRATIVTELKEDLASSVAEITLDEIRQKVRLSFEEQREERALRAQWDETSDRLSEAIAALHLRANVNLVFGILMSVAGISILAYTLAVPVPTETSWDFVRNYVPRVTLVLVVELFAYFFLNLYKANLAETRYYHNEITNVAARRVSLLTAFSTRDGALISSVVAELLKTERNGMMTKSQTTVELAKIKAENEASKNLSGTLVKIIESFAAGRKRLHDDVGG</sequence>
<feature type="transmembrane region" description="Helical" evidence="1">
    <location>
        <begin position="33"/>
        <end position="54"/>
    </location>
</feature>
<protein>
    <submittedName>
        <fullName evidence="2">Uncharacterized protein</fullName>
    </submittedName>
</protein>
<reference evidence="2 3" key="1">
    <citation type="submission" date="2019-03" db="EMBL/GenBank/DDBJ databases">
        <title>Complete Genome Sequence of Paraburkholderia dipogonis ICMP 19430T, a Nitrogen-fixing Symbiont of the South African Invasive Legume Dipogon lignosus in New Zealand.</title>
        <authorList>
            <person name="De Meyer S.E."/>
        </authorList>
    </citation>
    <scope>NUCLEOTIDE SEQUENCE [LARGE SCALE GENOMIC DNA]</scope>
    <source>
        <strain evidence="2 3">ICMP 19430</strain>
    </source>
</reference>
<keyword evidence="1" id="KW-0812">Transmembrane</keyword>
<dbReference type="EMBL" id="SNVI01000005">
    <property type="protein sequence ID" value="TFE37863.1"/>
    <property type="molecule type" value="Genomic_DNA"/>
</dbReference>
<proteinExistence type="predicted"/>
<dbReference type="GeneID" id="97307090"/>
<organism evidence="2 3">
    <name type="scientific">Paraburkholderia dipogonis</name>
    <dbReference type="NCBI Taxonomy" id="1211383"/>
    <lineage>
        <taxon>Bacteria</taxon>
        <taxon>Pseudomonadati</taxon>
        <taxon>Pseudomonadota</taxon>
        <taxon>Betaproteobacteria</taxon>
        <taxon>Burkholderiales</taxon>
        <taxon>Burkholderiaceae</taxon>
        <taxon>Paraburkholderia</taxon>
    </lineage>
</organism>
<dbReference type="Proteomes" id="UP000297385">
    <property type="component" value="Unassembled WGS sequence"/>
</dbReference>
<feature type="transmembrane region" description="Helical" evidence="1">
    <location>
        <begin position="202"/>
        <end position="224"/>
    </location>
</feature>
<dbReference type="RefSeq" id="WP_134466380.1">
    <property type="nucleotide sequence ID" value="NZ_JBHMFL010000148.1"/>
</dbReference>
<feature type="transmembrane region" description="Helical" evidence="1">
    <location>
        <begin position="69"/>
        <end position="90"/>
    </location>
</feature>
<gene>
    <name evidence="2" type="ORF">E2553_41600</name>
</gene>
<comment type="caution">
    <text evidence="2">The sequence shown here is derived from an EMBL/GenBank/DDBJ whole genome shotgun (WGS) entry which is preliminary data.</text>
</comment>
<name>A0A4Y8MKG8_9BURK</name>
<keyword evidence="1" id="KW-0472">Membrane</keyword>
<evidence type="ECO:0000256" key="1">
    <source>
        <dbReference type="SAM" id="Phobius"/>
    </source>
</evidence>
<evidence type="ECO:0000313" key="3">
    <source>
        <dbReference type="Proteomes" id="UP000297385"/>
    </source>
</evidence>
<feature type="transmembrane region" description="Helical" evidence="1">
    <location>
        <begin position="236"/>
        <end position="257"/>
    </location>
</feature>
<keyword evidence="1" id="KW-1133">Transmembrane helix</keyword>
<evidence type="ECO:0000313" key="2">
    <source>
        <dbReference type="EMBL" id="TFE37863.1"/>
    </source>
</evidence>
<accession>A0A4Y8MKG8</accession>
<dbReference type="AlphaFoldDB" id="A0A4Y8MKG8"/>